<organism evidence="1 2">
    <name type="scientific">Avena sativa</name>
    <name type="common">Oat</name>
    <dbReference type="NCBI Taxonomy" id="4498"/>
    <lineage>
        <taxon>Eukaryota</taxon>
        <taxon>Viridiplantae</taxon>
        <taxon>Streptophyta</taxon>
        <taxon>Embryophyta</taxon>
        <taxon>Tracheophyta</taxon>
        <taxon>Spermatophyta</taxon>
        <taxon>Magnoliopsida</taxon>
        <taxon>Liliopsida</taxon>
        <taxon>Poales</taxon>
        <taxon>Poaceae</taxon>
        <taxon>BOP clade</taxon>
        <taxon>Pooideae</taxon>
        <taxon>Poodae</taxon>
        <taxon>Poeae</taxon>
        <taxon>Poeae Chloroplast Group 1 (Aveneae type)</taxon>
        <taxon>Aveninae</taxon>
        <taxon>Avena</taxon>
    </lineage>
</organism>
<protein>
    <submittedName>
        <fullName evidence="1">Uncharacterized protein</fullName>
    </submittedName>
</protein>
<reference evidence="1" key="2">
    <citation type="submission" date="2025-09" db="UniProtKB">
        <authorList>
            <consortium name="EnsemblPlants"/>
        </authorList>
    </citation>
    <scope>IDENTIFICATION</scope>
</reference>
<reference evidence="1" key="1">
    <citation type="submission" date="2021-05" db="EMBL/GenBank/DDBJ databases">
        <authorList>
            <person name="Scholz U."/>
            <person name="Mascher M."/>
            <person name="Fiebig A."/>
        </authorList>
    </citation>
    <scope>NUCLEOTIDE SEQUENCE [LARGE SCALE GENOMIC DNA]</scope>
</reference>
<evidence type="ECO:0000313" key="1">
    <source>
        <dbReference type="EnsemblPlants" id="AVESA.00010b.r2.4AG0654090.1.CDS"/>
    </source>
</evidence>
<proteinExistence type="predicted"/>
<dbReference type="EnsemblPlants" id="AVESA.00010b.r2.4AG0654090.1">
    <property type="protein sequence ID" value="AVESA.00010b.r2.4AG0654090.1.CDS"/>
    <property type="gene ID" value="AVESA.00010b.r2.4AG0654090"/>
</dbReference>
<dbReference type="Proteomes" id="UP001732700">
    <property type="component" value="Chromosome 4A"/>
</dbReference>
<name>A0ACD5WNN0_AVESA</name>
<keyword evidence="2" id="KW-1185">Reference proteome</keyword>
<sequence length="474" mass="50589">MASSTTGEEPPSSAVVPGAPPVLHRGGAKMIVGTGRDYRQTSTPSKLRSPAMDYRLLASACSGSFQSLESLLNAGEIPSSADDEEAFLRDSLLGGVTVGGDTVLHAVATHGDDSAEDFLSKARLIHGKAPSLLSAKNDNGDTPLHCAARAGNFQMLSLLVDLAAQGQEDQGRSHTPDNRGHGPRSATEEDNSRATRAKALLETENKSKWTVLHEAVRAGENRVVKFLMDKDPELAGVPRDGGGTSPLYLAVLLGNKIIAETLHQQSAAGALSYSGPNGQNALHAAVLRGQALTTMLLEWNNGLTGQQDETGSTPLHLAASVREQRDRHTIRLLLLKANPNALYQPDHEGSFPIHVAASVDASQAVSDYINNSPSCAGLRDANGRTFLHVAADKRQKWTVIFSACMYRSISWILNMQDNDGNTVLHIAVQAESLIMFCALFANRHVDLNLTNGKGQTPLDIAGFNRAKGSLNFNQ</sequence>
<evidence type="ECO:0000313" key="2">
    <source>
        <dbReference type="Proteomes" id="UP001732700"/>
    </source>
</evidence>
<accession>A0ACD5WNN0</accession>